<dbReference type="SUPFAM" id="SSF46785">
    <property type="entry name" value="Winged helix' DNA-binding domain"/>
    <property type="match status" value="1"/>
</dbReference>
<protein>
    <submittedName>
        <fullName evidence="5">GntR family transcriptional regulator</fullName>
    </submittedName>
</protein>
<organism evidence="5 6">
    <name type="scientific">Streptomyces roseoviridis</name>
    <dbReference type="NCBI Taxonomy" id="67361"/>
    <lineage>
        <taxon>Bacteria</taxon>
        <taxon>Bacillati</taxon>
        <taxon>Actinomycetota</taxon>
        <taxon>Actinomycetes</taxon>
        <taxon>Kitasatosporales</taxon>
        <taxon>Streptomycetaceae</taxon>
        <taxon>Streptomyces</taxon>
    </lineage>
</organism>
<dbReference type="EMBL" id="JBHMCT010000043">
    <property type="protein sequence ID" value="MFB9558599.1"/>
    <property type="molecule type" value="Genomic_DNA"/>
</dbReference>
<dbReference type="InterPro" id="IPR050679">
    <property type="entry name" value="Bact_HTH_transcr_reg"/>
</dbReference>
<dbReference type="CDD" id="cd07377">
    <property type="entry name" value="WHTH_GntR"/>
    <property type="match status" value="1"/>
</dbReference>
<accession>A0ABV5R025</accession>
<dbReference type="InterPro" id="IPR000524">
    <property type="entry name" value="Tscrpt_reg_HTH_GntR"/>
</dbReference>
<reference evidence="5 6" key="1">
    <citation type="submission" date="2024-09" db="EMBL/GenBank/DDBJ databases">
        <authorList>
            <person name="Sun Q."/>
            <person name="Mori K."/>
        </authorList>
    </citation>
    <scope>NUCLEOTIDE SEQUENCE [LARGE SCALE GENOMIC DNA]</scope>
    <source>
        <strain evidence="5 6">JCM 4414</strain>
    </source>
</reference>
<evidence type="ECO:0000259" key="4">
    <source>
        <dbReference type="PROSITE" id="PS50949"/>
    </source>
</evidence>
<name>A0ABV5R025_9ACTN</name>
<evidence type="ECO:0000256" key="1">
    <source>
        <dbReference type="ARBA" id="ARBA00023015"/>
    </source>
</evidence>
<dbReference type="Pfam" id="PF00392">
    <property type="entry name" value="GntR"/>
    <property type="match status" value="1"/>
</dbReference>
<keyword evidence="3" id="KW-0804">Transcription</keyword>
<dbReference type="InterPro" id="IPR036388">
    <property type="entry name" value="WH-like_DNA-bd_sf"/>
</dbReference>
<dbReference type="PROSITE" id="PS50949">
    <property type="entry name" value="HTH_GNTR"/>
    <property type="match status" value="1"/>
</dbReference>
<dbReference type="RefSeq" id="WP_382746185.1">
    <property type="nucleotide sequence ID" value="NZ_JBHMCT010000043.1"/>
</dbReference>
<dbReference type="SMART" id="SM00866">
    <property type="entry name" value="UTRA"/>
    <property type="match status" value="1"/>
</dbReference>
<evidence type="ECO:0000256" key="3">
    <source>
        <dbReference type="ARBA" id="ARBA00023163"/>
    </source>
</evidence>
<comment type="caution">
    <text evidence="5">The sequence shown here is derived from an EMBL/GenBank/DDBJ whole genome shotgun (WGS) entry which is preliminary data.</text>
</comment>
<dbReference type="Gene3D" id="1.10.10.10">
    <property type="entry name" value="Winged helix-like DNA-binding domain superfamily/Winged helix DNA-binding domain"/>
    <property type="match status" value="1"/>
</dbReference>
<sequence length="263" mass="28896">REYKDSRVPYLKIAAEIRRKITRGDLAPGTKLPTVMELMEQFGSASNTTIQKALLVLKEEEIVEGRPGKGVFVRQHGQQPIEPLAYMAPASPGEPYKWMTEAARNQQVGGAQLLDVAVVTPPAEVAAALELEEGEQALLRKLILTLDGQPTELTRSYYPLGLSEGTPMMEKRRIKGGTPALLNQMGFPPREFVDDVSAEIPTEEEAVALELPKGMPVLVAFRVVYSDGGRPIEATLMTKAAHRYRMRYRIQVPAGEEAASEAA</sequence>
<dbReference type="InterPro" id="IPR036390">
    <property type="entry name" value="WH_DNA-bd_sf"/>
</dbReference>
<proteinExistence type="predicted"/>
<dbReference type="InterPro" id="IPR011663">
    <property type="entry name" value="UTRA"/>
</dbReference>
<gene>
    <name evidence="5" type="ORF">ACFFTP_31020</name>
</gene>
<keyword evidence="2" id="KW-0238">DNA-binding</keyword>
<dbReference type="Pfam" id="PF07702">
    <property type="entry name" value="UTRA"/>
    <property type="match status" value="1"/>
</dbReference>
<feature type="non-terminal residue" evidence="5">
    <location>
        <position position="1"/>
    </location>
</feature>
<evidence type="ECO:0000313" key="5">
    <source>
        <dbReference type="EMBL" id="MFB9558599.1"/>
    </source>
</evidence>
<keyword evidence="6" id="KW-1185">Reference proteome</keyword>
<feature type="domain" description="HTH gntR-type" evidence="4">
    <location>
        <begin position="7"/>
        <end position="76"/>
    </location>
</feature>
<dbReference type="PANTHER" id="PTHR44846:SF17">
    <property type="entry name" value="GNTR-FAMILY TRANSCRIPTIONAL REGULATOR"/>
    <property type="match status" value="1"/>
</dbReference>
<dbReference type="InterPro" id="IPR028978">
    <property type="entry name" value="Chorismate_lyase_/UTRA_dom_sf"/>
</dbReference>
<dbReference type="Gene3D" id="3.40.1410.10">
    <property type="entry name" value="Chorismate lyase-like"/>
    <property type="match status" value="1"/>
</dbReference>
<dbReference type="SMART" id="SM00345">
    <property type="entry name" value="HTH_GNTR"/>
    <property type="match status" value="1"/>
</dbReference>
<dbReference type="Proteomes" id="UP001589716">
    <property type="component" value="Unassembled WGS sequence"/>
</dbReference>
<dbReference type="PANTHER" id="PTHR44846">
    <property type="entry name" value="MANNOSYL-D-GLYCERATE TRANSPORT/METABOLISM SYSTEM REPRESSOR MNGR-RELATED"/>
    <property type="match status" value="1"/>
</dbReference>
<dbReference type="SUPFAM" id="SSF64288">
    <property type="entry name" value="Chorismate lyase-like"/>
    <property type="match status" value="1"/>
</dbReference>
<evidence type="ECO:0000256" key="2">
    <source>
        <dbReference type="ARBA" id="ARBA00023125"/>
    </source>
</evidence>
<keyword evidence="1" id="KW-0805">Transcription regulation</keyword>
<evidence type="ECO:0000313" key="6">
    <source>
        <dbReference type="Proteomes" id="UP001589716"/>
    </source>
</evidence>